<dbReference type="HOGENOM" id="CLU_078302_1_0_1"/>
<dbReference type="EMBL" id="GL534223">
    <property type="protein sequence ID" value="EFQ92668.1"/>
    <property type="molecule type" value="Genomic_DNA"/>
</dbReference>
<dbReference type="AlphaFoldDB" id="E3RNP5"/>
<dbReference type="OrthoDB" id="5401170at2759"/>
<keyword evidence="2" id="KW-1185">Reference proteome</keyword>
<protein>
    <submittedName>
        <fullName evidence="1">Uncharacterized protein</fullName>
    </submittedName>
</protein>
<dbReference type="eggNOG" id="ENOG502TK2A">
    <property type="taxonomic scope" value="Eukaryota"/>
</dbReference>
<accession>E3RNP5</accession>
<dbReference type="KEGG" id="pte:PTT_10200"/>
<evidence type="ECO:0000313" key="1">
    <source>
        <dbReference type="EMBL" id="EFQ92668.1"/>
    </source>
</evidence>
<sequence>MAIELQPGATLEAAPVNISSCHACYAPALPQKNCGSGLQGMLVELCDGSHWKFVKALSHVKYQLDGLPPFEARQVFECVCTKDPNNCHPGVQEAVAKVKYQVKGSYDTRALYLRDAWRCRDICEETFDDEDFNKALEHYKYHARLFEMATAPVVTPRVSTIKEMKALTIFRNENCWSAPHLISYWEGSVPEGVDKHAIAGGYMKIMFMNKLPGDTLDRETFLEKTEETREDIRRAFKAALMEIWKYRLDPEDNALRNILWDEKEHKCYIVDFEDYAVLEWVPDPEIAWNDRRYGYWDLAEEFQKH</sequence>
<organism evidence="2">
    <name type="scientific">Pyrenophora teres f. teres (strain 0-1)</name>
    <name type="common">Barley net blotch fungus</name>
    <name type="synonym">Drechslera teres f. teres</name>
    <dbReference type="NCBI Taxonomy" id="861557"/>
    <lineage>
        <taxon>Eukaryota</taxon>
        <taxon>Fungi</taxon>
        <taxon>Dikarya</taxon>
        <taxon>Ascomycota</taxon>
        <taxon>Pezizomycotina</taxon>
        <taxon>Dothideomycetes</taxon>
        <taxon>Pleosporomycetidae</taxon>
        <taxon>Pleosporales</taxon>
        <taxon>Pleosporineae</taxon>
        <taxon>Pleosporaceae</taxon>
        <taxon>Pyrenophora</taxon>
    </lineage>
</organism>
<reference evidence="1 2" key="1">
    <citation type="journal article" date="2010" name="Genome Biol.">
        <title>A first genome assembly of the barley fungal pathogen Pyrenophora teres f. teres.</title>
        <authorList>
            <person name="Ellwood S.R."/>
            <person name="Liu Z."/>
            <person name="Syme R.A."/>
            <person name="Lai Z."/>
            <person name="Hane J.K."/>
            <person name="Keiper F."/>
            <person name="Moffat C.S."/>
            <person name="Oliver R.P."/>
            <person name="Friesen T.L."/>
        </authorList>
    </citation>
    <scope>NUCLEOTIDE SEQUENCE [LARGE SCALE GENOMIC DNA]</scope>
    <source>
        <strain evidence="1 2">0-1</strain>
    </source>
</reference>
<gene>
    <name evidence="1" type="ORF">PTT_10200</name>
</gene>
<evidence type="ECO:0000313" key="2">
    <source>
        <dbReference type="Proteomes" id="UP000001067"/>
    </source>
</evidence>
<name>E3RNP5_PYRTT</name>
<dbReference type="Proteomes" id="UP000001067">
    <property type="component" value="Unassembled WGS sequence"/>
</dbReference>
<dbReference type="STRING" id="861557.E3RNP5"/>
<proteinExistence type="predicted"/>